<dbReference type="RefSeq" id="WP_125129444.1">
    <property type="nucleotide sequence ID" value="NZ_RHJS01000002.1"/>
</dbReference>
<keyword evidence="1" id="KW-0547">Nucleotide-binding</keyword>
<evidence type="ECO:0000313" key="1">
    <source>
        <dbReference type="EMBL" id="RRK34293.1"/>
    </source>
</evidence>
<dbReference type="GO" id="GO:0005524">
    <property type="term" value="F:ATP binding"/>
    <property type="evidence" value="ECO:0007669"/>
    <property type="project" value="UniProtKB-KW"/>
</dbReference>
<gene>
    <name evidence="1" type="ORF">EBB54_25390</name>
</gene>
<protein>
    <submittedName>
        <fullName evidence="1">ATP-binding protein</fullName>
    </submittedName>
</protein>
<dbReference type="SUPFAM" id="SSF52540">
    <property type="entry name" value="P-loop containing nucleoside triphosphate hydrolases"/>
    <property type="match status" value="1"/>
</dbReference>
<name>A0A426DNG8_9FIRM</name>
<organism evidence="1 2">
    <name type="scientific">Schaedlerella arabinosiphila</name>
    <dbReference type="NCBI Taxonomy" id="2044587"/>
    <lineage>
        <taxon>Bacteria</taxon>
        <taxon>Bacillati</taxon>
        <taxon>Bacillota</taxon>
        <taxon>Clostridia</taxon>
        <taxon>Lachnospirales</taxon>
        <taxon>Lachnospiraceae</taxon>
        <taxon>Schaedlerella</taxon>
    </lineage>
</organism>
<keyword evidence="1" id="KW-0067">ATP-binding</keyword>
<proteinExistence type="predicted"/>
<reference evidence="1" key="1">
    <citation type="submission" date="2018-10" db="EMBL/GenBank/DDBJ databases">
        <title>Schaedlerella arabinophila gen. nov. sp. nov., isolated from the mouse intestinal tract and comparative analysis with the genome of the closely related altered Schaedler flora strain ASF502.</title>
        <authorList>
            <person name="Miyake S."/>
            <person name="Soh M."/>
            <person name="Seedorf H."/>
        </authorList>
    </citation>
    <scope>NUCLEOTIDE SEQUENCE [LARGE SCALE GENOMIC DNA]</scope>
    <source>
        <strain evidence="1">DSM 106076</strain>
    </source>
</reference>
<comment type="caution">
    <text evidence="1">The sequence shown here is derived from an EMBL/GenBank/DDBJ whole genome shotgun (WGS) entry which is preliminary data.</text>
</comment>
<sequence length="533" mass="62609">MCKHFNTTGLCFPEEHYMVNIDGRLEEIRQMVDRGEYFAINRARQYGKTTTLSRLAGQLSSEYIVFSISFEGMEDAVYETASSFCQRFCRLLYRFLRYNERMTDGISGLLKEELRRMQSDDSADLEDLSDFISELCGQSDKLVVIMIDEVDQAGNQKIFLSFLGMLRRKFLTRKTEPTFHSVILAGVYDIKNLKLKVRPMEEHQYNSPWNIAAEFQVDMSFSREDIAGMLRDYEQDHHTRMDIMKISEFIYDYTSGYPFLVSRLCQILDEQILGKEGFPDLTAVWTADGAAKAVKKLLAESNTLFDDMVKKLNDFPELRQAVYAILFKGEKISFSVYNHVFNLGVMFGFMKEENDNIVISNRIFEMQLYNLFISEELLDSVMYKSAARDKDRNLFIRDGRLDMEQVLVRFTETFTDIYGDAEERFLEENGRRFFLLYWKPIINGAGNYYIESRTRNMRRTDVIVDFRGEQFVCELKIWHGEEYNKRGEEQLLQYLDDYHLTTGYMLSFNFNQKKNVGVRKMKFGKRTIIEAVV</sequence>
<dbReference type="Pfam" id="PF14516">
    <property type="entry name" value="AAA_35"/>
    <property type="match status" value="1"/>
</dbReference>
<accession>A0A426DNG8</accession>
<dbReference type="Gene3D" id="3.40.50.300">
    <property type="entry name" value="P-loop containing nucleotide triphosphate hydrolases"/>
    <property type="match status" value="1"/>
</dbReference>
<dbReference type="InterPro" id="IPR027417">
    <property type="entry name" value="P-loop_NTPase"/>
</dbReference>
<keyword evidence="2" id="KW-1185">Reference proteome</keyword>
<dbReference type="Proteomes" id="UP000274920">
    <property type="component" value="Unassembled WGS sequence"/>
</dbReference>
<evidence type="ECO:0000313" key="2">
    <source>
        <dbReference type="Proteomes" id="UP000274920"/>
    </source>
</evidence>
<dbReference type="EMBL" id="RHJS01000002">
    <property type="protein sequence ID" value="RRK34293.1"/>
    <property type="molecule type" value="Genomic_DNA"/>
</dbReference>
<dbReference type="AlphaFoldDB" id="A0A426DNG8"/>